<proteinExistence type="predicted"/>
<evidence type="ECO:0000313" key="1">
    <source>
        <dbReference type="EMBL" id="KKK92194.1"/>
    </source>
</evidence>
<accession>A0A0F9BNM1</accession>
<name>A0A0F9BNM1_9ZZZZ</name>
<gene>
    <name evidence="1" type="ORF">LCGC14_2705400</name>
</gene>
<dbReference type="EMBL" id="LAZR01048325">
    <property type="protein sequence ID" value="KKK92194.1"/>
    <property type="molecule type" value="Genomic_DNA"/>
</dbReference>
<comment type="caution">
    <text evidence="1">The sequence shown here is derived from an EMBL/GenBank/DDBJ whole genome shotgun (WGS) entry which is preliminary data.</text>
</comment>
<protein>
    <submittedName>
        <fullName evidence="1">Uncharacterized protein</fullName>
    </submittedName>
</protein>
<sequence length="134" mass="15477">MTQQPDWEEVGHIGDVNWPEHGGGPVLVDRTGVYAPELEYVEPPTDDLEFSDPNARWMVYRVVLEPEVPSWGDIKDVAQVMDRDPQEFAADFVSDDPIQRAGAYEDWARYYGWNNFDEYPLTLTCAEMNERYDA</sequence>
<dbReference type="AlphaFoldDB" id="A0A0F9BNM1"/>
<reference evidence="1" key="1">
    <citation type="journal article" date="2015" name="Nature">
        <title>Complex archaea that bridge the gap between prokaryotes and eukaryotes.</title>
        <authorList>
            <person name="Spang A."/>
            <person name="Saw J.H."/>
            <person name="Jorgensen S.L."/>
            <person name="Zaremba-Niedzwiedzka K."/>
            <person name="Martijn J."/>
            <person name="Lind A.E."/>
            <person name="van Eijk R."/>
            <person name="Schleper C."/>
            <person name="Guy L."/>
            <person name="Ettema T.J."/>
        </authorList>
    </citation>
    <scope>NUCLEOTIDE SEQUENCE</scope>
</reference>
<organism evidence="1">
    <name type="scientific">marine sediment metagenome</name>
    <dbReference type="NCBI Taxonomy" id="412755"/>
    <lineage>
        <taxon>unclassified sequences</taxon>
        <taxon>metagenomes</taxon>
        <taxon>ecological metagenomes</taxon>
    </lineage>
</organism>
<feature type="non-terminal residue" evidence="1">
    <location>
        <position position="134"/>
    </location>
</feature>